<evidence type="ECO:0000313" key="2">
    <source>
        <dbReference type="Proteomes" id="UP000267535"/>
    </source>
</evidence>
<dbReference type="PANTHER" id="PTHR36423">
    <property type="entry name" value="AFR070WP"/>
    <property type="match status" value="1"/>
</dbReference>
<dbReference type="SUPFAM" id="SSF143410">
    <property type="entry name" value="DOPA-like"/>
    <property type="match status" value="1"/>
</dbReference>
<reference evidence="1 2" key="1">
    <citation type="submission" date="2018-11" db="EMBL/GenBank/DDBJ databases">
        <title>The draft genome sequence of Amphritea balenae JAMM 1525T.</title>
        <authorList>
            <person name="Fang Z."/>
            <person name="Zhang Y."/>
            <person name="Han X."/>
        </authorList>
    </citation>
    <scope>NUCLEOTIDE SEQUENCE [LARGE SCALE GENOMIC DNA]</scope>
    <source>
        <strain evidence="1 2">JAMM 1525</strain>
    </source>
</reference>
<dbReference type="InterPro" id="IPR014980">
    <property type="entry name" value="DOPA_dioxygen"/>
</dbReference>
<comment type="caution">
    <text evidence="1">The sequence shown here is derived from an EMBL/GenBank/DDBJ whole genome shotgun (WGS) entry which is preliminary data.</text>
</comment>
<organism evidence="1 2">
    <name type="scientific">Amphritea balenae</name>
    <dbReference type="NCBI Taxonomy" id="452629"/>
    <lineage>
        <taxon>Bacteria</taxon>
        <taxon>Pseudomonadati</taxon>
        <taxon>Pseudomonadota</taxon>
        <taxon>Gammaproteobacteria</taxon>
        <taxon>Oceanospirillales</taxon>
        <taxon>Oceanospirillaceae</taxon>
        <taxon>Amphritea</taxon>
    </lineage>
</organism>
<dbReference type="PIRSF" id="PIRSF028139">
    <property type="entry name" value="DOPA-diox_rel_Mll2280"/>
    <property type="match status" value="1"/>
</dbReference>
<dbReference type="PANTHER" id="PTHR36423:SF2">
    <property type="entry name" value="AFR070WP"/>
    <property type="match status" value="1"/>
</dbReference>
<gene>
    <name evidence="1" type="ORF">EHS89_18145</name>
</gene>
<dbReference type="Gene3D" id="3.30.70.1240">
    <property type="entry name" value="DOPA-like domains"/>
    <property type="match status" value="1"/>
</dbReference>
<evidence type="ECO:0000313" key="1">
    <source>
        <dbReference type="EMBL" id="RRC97424.1"/>
    </source>
</evidence>
<sequence>MVTEPRRPVNIHQAYHAHIYFDAETVGYVEPLAEDIARLFSLKVGRIHQRLVGPHTRWSVQILFSTKDFDRFIPWLDEHRQGLSVLVHAQSEDAIRDHTEHAYWLGDSCAIDLDGLK</sequence>
<dbReference type="InterPro" id="IPR023389">
    <property type="entry name" value="DOPA-like_sf"/>
</dbReference>
<keyword evidence="2" id="KW-1185">Reference proteome</keyword>
<dbReference type="OrthoDB" id="572228at2"/>
<protein>
    <submittedName>
        <fullName evidence="1">4,5-dioxygenase</fullName>
    </submittedName>
</protein>
<dbReference type="AlphaFoldDB" id="A0A3P1SKG0"/>
<dbReference type="RefSeq" id="WP_124927587.1">
    <property type="nucleotide sequence ID" value="NZ_BMOH01000009.1"/>
</dbReference>
<keyword evidence="1" id="KW-0560">Oxidoreductase</keyword>
<keyword evidence="1" id="KW-0223">Dioxygenase</keyword>
<dbReference type="GO" id="GO:0051213">
    <property type="term" value="F:dioxygenase activity"/>
    <property type="evidence" value="ECO:0007669"/>
    <property type="project" value="UniProtKB-KW"/>
</dbReference>
<dbReference type="EMBL" id="RQXV01000012">
    <property type="protein sequence ID" value="RRC97424.1"/>
    <property type="molecule type" value="Genomic_DNA"/>
</dbReference>
<accession>A0A3P1SKG0</accession>
<proteinExistence type="predicted"/>
<name>A0A3P1SKG0_9GAMM</name>
<dbReference type="Proteomes" id="UP000267535">
    <property type="component" value="Unassembled WGS sequence"/>
</dbReference>
<dbReference type="Pfam" id="PF08883">
    <property type="entry name" value="DOPA_dioxygen"/>
    <property type="match status" value="1"/>
</dbReference>